<sequence length="302" mass="32065">MSPTIRYSLLLAVAGACLGIYLSTTGNSGEKLRLKTASQDPVSPLSPRSGELISPFAAGAAGQGNDLAALPLPSAPVYARNGRQVDLGGLTAQQYIAKWNSLARAGDKDAAYNVYQATAVCASNDDPAPAYRSAAELEQFQAEHKKLLTLCEGVNAAQLQERLSFLAMAARAGKVEAQIDYFIEGPYGRDTDLAKSADDPVVQQWKTEAVKELKSAAGQGEPFALALLAQVYNAGELLPRDEKLSLAYKVAEADARNSTLSEEQLRRNAGAQMSDTEFAGALQTGRQIAAACCKKNRLSPPE</sequence>
<keyword evidence="2" id="KW-1185">Reference proteome</keyword>
<dbReference type="PROSITE" id="PS51257">
    <property type="entry name" value="PROKAR_LIPOPROTEIN"/>
    <property type="match status" value="1"/>
</dbReference>
<gene>
    <name evidence="1" type="ORF">CPter291_0328</name>
</gene>
<protein>
    <recommendedName>
        <fullName evidence="3">Sel1 repeat family protein</fullName>
    </recommendedName>
</protein>
<dbReference type="EMBL" id="CP013236">
    <property type="protein sequence ID" value="AMP12618.1"/>
    <property type="molecule type" value="Genomic_DNA"/>
</dbReference>
<proteinExistence type="predicted"/>
<reference evidence="1 2" key="1">
    <citation type="submission" date="2015-11" db="EMBL/GenBank/DDBJ databases">
        <title>Exploring the genomic traits of fungus-feeding bacterial genus Collimonas.</title>
        <authorList>
            <person name="Song C."/>
            <person name="Schmidt R."/>
            <person name="de Jager V."/>
            <person name="Krzyzanowska D."/>
            <person name="Jongedijk E."/>
            <person name="Cankar K."/>
            <person name="Beekwilder J."/>
            <person name="van Veen A."/>
            <person name="de Boer W."/>
            <person name="van Veen J.A."/>
            <person name="Garbeva P."/>
        </authorList>
    </citation>
    <scope>NUCLEOTIDE SEQUENCE [LARGE SCALE GENOMIC DNA]</scope>
    <source>
        <strain evidence="1 2">Ter291</strain>
    </source>
</reference>
<accession>A0ABN4M3H3</accession>
<dbReference type="RefSeq" id="WP_156479868.1">
    <property type="nucleotide sequence ID" value="NZ_CP013236.1"/>
</dbReference>
<evidence type="ECO:0008006" key="3">
    <source>
        <dbReference type="Google" id="ProtNLM"/>
    </source>
</evidence>
<dbReference type="InterPro" id="IPR011990">
    <property type="entry name" value="TPR-like_helical_dom_sf"/>
</dbReference>
<organism evidence="1 2">
    <name type="scientific">Collimonas pratensis</name>
    <dbReference type="NCBI Taxonomy" id="279113"/>
    <lineage>
        <taxon>Bacteria</taxon>
        <taxon>Pseudomonadati</taxon>
        <taxon>Pseudomonadota</taxon>
        <taxon>Betaproteobacteria</taxon>
        <taxon>Burkholderiales</taxon>
        <taxon>Oxalobacteraceae</taxon>
        <taxon>Collimonas</taxon>
    </lineage>
</organism>
<dbReference type="Proteomes" id="UP000074914">
    <property type="component" value="Chromosome"/>
</dbReference>
<evidence type="ECO:0000313" key="1">
    <source>
        <dbReference type="EMBL" id="AMP12618.1"/>
    </source>
</evidence>
<name>A0ABN4M3H3_9BURK</name>
<evidence type="ECO:0000313" key="2">
    <source>
        <dbReference type="Proteomes" id="UP000074914"/>
    </source>
</evidence>
<dbReference type="Gene3D" id="1.25.40.10">
    <property type="entry name" value="Tetratricopeptide repeat domain"/>
    <property type="match status" value="1"/>
</dbReference>